<dbReference type="Pfam" id="PF13359">
    <property type="entry name" value="DDE_Tnp_4"/>
    <property type="match status" value="1"/>
</dbReference>
<dbReference type="GO" id="GO:0046872">
    <property type="term" value="F:metal ion binding"/>
    <property type="evidence" value="ECO:0007669"/>
    <property type="project" value="UniProtKB-KW"/>
</dbReference>
<keyword evidence="2" id="KW-0479">Metal-binding</keyword>
<evidence type="ECO:0000256" key="1">
    <source>
        <dbReference type="ARBA" id="ARBA00001968"/>
    </source>
</evidence>
<organism evidence="4 5">
    <name type="scientific">Stegodyphus mimosarum</name>
    <name type="common">African social velvet spider</name>
    <dbReference type="NCBI Taxonomy" id="407821"/>
    <lineage>
        <taxon>Eukaryota</taxon>
        <taxon>Metazoa</taxon>
        <taxon>Ecdysozoa</taxon>
        <taxon>Arthropoda</taxon>
        <taxon>Chelicerata</taxon>
        <taxon>Arachnida</taxon>
        <taxon>Araneae</taxon>
        <taxon>Araneomorphae</taxon>
        <taxon>Entelegynae</taxon>
        <taxon>Eresoidea</taxon>
        <taxon>Eresidae</taxon>
        <taxon>Stegodyphus</taxon>
    </lineage>
</organism>
<accession>A0A087V1N5</accession>
<protein>
    <submittedName>
        <fullName evidence="4">Putative nuclease HARBI1</fullName>
    </submittedName>
</protein>
<dbReference type="STRING" id="407821.A0A087V1N5"/>
<sequence length="110" mass="12649">MNPSSHIEENYNKKHAVARNCVERCNGVLKSRFRCLHRHRVLTYSPTQASHIINSCAVLHNMCIERRIPYEIDEFCNEDSDDEEEYDTATNSPTLAAARVLRNRVASAMI</sequence>
<comment type="cofactor">
    <cofactor evidence="1">
        <name>a divalent metal cation</name>
        <dbReference type="ChEBI" id="CHEBI:60240"/>
    </cofactor>
</comment>
<evidence type="ECO:0000313" key="5">
    <source>
        <dbReference type="Proteomes" id="UP000054359"/>
    </source>
</evidence>
<reference evidence="4 5" key="1">
    <citation type="submission" date="2013-11" db="EMBL/GenBank/DDBJ databases">
        <title>Genome sequencing of Stegodyphus mimosarum.</title>
        <authorList>
            <person name="Bechsgaard J."/>
        </authorList>
    </citation>
    <scope>NUCLEOTIDE SEQUENCE [LARGE SCALE GENOMIC DNA]</scope>
</reference>
<dbReference type="EMBL" id="KL866889">
    <property type="protein sequence ID" value="KFM83524.1"/>
    <property type="molecule type" value="Genomic_DNA"/>
</dbReference>
<gene>
    <name evidence="4" type="ORF">X975_01013</name>
</gene>
<feature type="domain" description="DDE Tnp4" evidence="3">
    <location>
        <begin position="5"/>
        <end position="61"/>
    </location>
</feature>
<dbReference type="AlphaFoldDB" id="A0A087V1N5"/>
<evidence type="ECO:0000259" key="3">
    <source>
        <dbReference type="Pfam" id="PF13359"/>
    </source>
</evidence>
<dbReference type="Proteomes" id="UP000054359">
    <property type="component" value="Unassembled WGS sequence"/>
</dbReference>
<feature type="non-terminal residue" evidence="4">
    <location>
        <position position="110"/>
    </location>
</feature>
<dbReference type="InterPro" id="IPR027806">
    <property type="entry name" value="HARBI1_dom"/>
</dbReference>
<dbReference type="OMA" id="CIERRIP"/>
<dbReference type="OrthoDB" id="6515558at2759"/>
<evidence type="ECO:0000256" key="2">
    <source>
        <dbReference type="ARBA" id="ARBA00022723"/>
    </source>
</evidence>
<proteinExistence type="predicted"/>
<evidence type="ECO:0000313" key="4">
    <source>
        <dbReference type="EMBL" id="KFM83524.1"/>
    </source>
</evidence>
<name>A0A087V1N5_STEMI</name>
<keyword evidence="5" id="KW-1185">Reference proteome</keyword>